<feature type="transmembrane region" description="Helical" evidence="2">
    <location>
        <begin position="134"/>
        <end position="155"/>
    </location>
</feature>
<keyword evidence="2" id="KW-0472">Membrane</keyword>
<dbReference type="Pfam" id="PF09490">
    <property type="entry name" value="CbtA"/>
    <property type="match status" value="1"/>
</dbReference>
<proteinExistence type="predicted"/>
<gene>
    <name evidence="3" type="ORF">SAMN05444580_101488</name>
</gene>
<keyword evidence="2" id="KW-0812">Transmembrane</keyword>
<evidence type="ECO:0000256" key="1">
    <source>
        <dbReference type="SAM" id="MobiDB-lite"/>
    </source>
</evidence>
<dbReference type="InterPro" id="IPR012666">
    <property type="entry name" value="CbtA_put"/>
</dbReference>
<feature type="transmembrane region" description="Helical" evidence="2">
    <location>
        <begin position="246"/>
        <end position="266"/>
    </location>
</feature>
<organism evidence="3 4">
    <name type="scientific">Rhodococcus tukisamuensis</name>
    <dbReference type="NCBI Taxonomy" id="168276"/>
    <lineage>
        <taxon>Bacteria</taxon>
        <taxon>Bacillati</taxon>
        <taxon>Actinomycetota</taxon>
        <taxon>Actinomycetes</taxon>
        <taxon>Mycobacteriales</taxon>
        <taxon>Nocardiaceae</taxon>
        <taxon>Rhodococcus</taxon>
    </lineage>
</organism>
<dbReference type="STRING" id="168276.SAMN05444580_101488"/>
<accession>A0A1G6NAX4</accession>
<sequence>MPLTESFKNLLIRGLLAGLVAGLLAGAVAFVIGEPHVNAAIAIEESASAAAEAEPSAAEVHEHATAEAHEHPAPGAAATAAETDAAHSHGEDALVSRDGQRAGLFLATALAGLALGAIYASVTYYARRASTLSAPVLALALAGLGWLAIEAVPFFKYPANPPAVGDPDTIDKRTLLWLASVVLGLLAVAVAAYAARIVAANDLLTVRIAAPLLAFLVVVGVSYLALPDVDEVGSDFPASLLWEFRISSLTVQATLWLALGLGFAFLTERAARTRSAVAVAGR</sequence>
<name>A0A1G6NAX4_9NOCA</name>
<feature type="compositionally biased region" description="Basic and acidic residues" evidence="1">
    <location>
        <begin position="59"/>
        <end position="72"/>
    </location>
</feature>
<feature type="transmembrane region" description="Helical" evidence="2">
    <location>
        <begin position="206"/>
        <end position="226"/>
    </location>
</feature>
<feature type="transmembrane region" description="Helical" evidence="2">
    <location>
        <begin position="102"/>
        <end position="122"/>
    </location>
</feature>
<feature type="transmembrane region" description="Helical" evidence="2">
    <location>
        <begin position="175"/>
        <end position="194"/>
    </location>
</feature>
<dbReference type="EMBL" id="FNAB01000001">
    <property type="protein sequence ID" value="SDC64963.1"/>
    <property type="molecule type" value="Genomic_DNA"/>
</dbReference>
<feature type="compositionally biased region" description="Low complexity" evidence="1">
    <location>
        <begin position="73"/>
        <end position="83"/>
    </location>
</feature>
<reference evidence="3 4" key="1">
    <citation type="submission" date="2016-10" db="EMBL/GenBank/DDBJ databases">
        <authorList>
            <person name="de Groot N.N."/>
        </authorList>
    </citation>
    <scope>NUCLEOTIDE SEQUENCE [LARGE SCALE GENOMIC DNA]</scope>
    <source>
        <strain evidence="3 4">JCM 11308</strain>
    </source>
</reference>
<dbReference type="RefSeq" id="WP_072845514.1">
    <property type="nucleotide sequence ID" value="NZ_FNAB01000001.1"/>
</dbReference>
<protein>
    <submittedName>
        <fullName evidence="3">Uncharacterized membrane protein, predicted cobalt tansporter CbtA</fullName>
    </submittedName>
</protein>
<keyword evidence="4" id="KW-1185">Reference proteome</keyword>
<dbReference type="AlphaFoldDB" id="A0A1G6NAX4"/>
<keyword evidence="2" id="KW-1133">Transmembrane helix</keyword>
<evidence type="ECO:0000256" key="2">
    <source>
        <dbReference type="SAM" id="Phobius"/>
    </source>
</evidence>
<evidence type="ECO:0000313" key="3">
    <source>
        <dbReference type="EMBL" id="SDC64963.1"/>
    </source>
</evidence>
<evidence type="ECO:0000313" key="4">
    <source>
        <dbReference type="Proteomes" id="UP000199417"/>
    </source>
</evidence>
<feature type="transmembrane region" description="Helical" evidence="2">
    <location>
        <begin position="12"/>
        <end position="32"/>
    </location>
</feature>
<feature type="region of interest" description="Disordered" evidence="1">
    <location>
        <begin position="52"/>
        <end position="91"/>
    </location>
</feature>
<dbReference type="Proteomes" id="UP000199417">
    <property type="component" value="Unassembled WGS sequence"/>
</dbReference>